<dbReference type="AlphaFoldDB" id="A0A256GAG4"/>
<protein>
    <submittedName>
        <fullName evidence="1">Uncharacterized protein</fullName>
    </submittedName>
</protein>
<dbReference type="Proteomes" id="UP000216188">
    <property type="component" value="Unassembled WGS sequence"/>
</dbReference>
<comment type="caution">
    <text evidence="1">The sequence shown here is derived from an EMBL/GenBank/DDBJ whole genome shotgun (WGS) entry which is preliminary data.</text>
</comment>
<evidence type="ECO:0000313" key="2">
    <source>
        <dbReference type="Proteomes" id="UP000216188"/>
    </source>
</evidence>
<organism evidence="1 2">
    <name type="scientific">Brucella pseudogrignonensis</name>
    <dbReference type="NCBI Taxonomy" id="419475"/>
    <lineage>
        <taxon>Bacteria</taxon>
        <taxon>Pseudomonadati</taxon>
        <taxon>Pseudomonadota</taxon>
        <taxon>Alphaproteobacteria</taxon>
        <taxon>Hyphomicrobiales</taxon>
        <taxon>Brucellaceae</taxon>
        <taxon>Brucella/Ochrobactrum group</taxon>
        <taxon>Brucella</taxon>
    </lineage>
</organism>
<evidence type="ECO:0000313" key="1">
    <source>
        <dbReference type="EMBL" id="OYR24125.1"/>
    </source>
</evidence>
<name>A0A256GAG4_9HYPH</name>
<sequence length="49" mass="6100">MEWHRRMRWVIEPCFYRFELRVLEQMDGISCCNRGAYQATVRVKVKPFY</sequence>
<dbReference type="EMBL" id="NNRM01000035">
    <property type="protein sequence ID" value="OYR24125.1"/>
    <property type="molecule type" value="Genomic_DNA"/>
</dbReference>
<accession>A0A256GAG4</accession>
<keyword evidence="2" id="KW-1185">Reference proteome</keyword>
<reference evidence="1 2" key="1">
    <citation type="submission" date="2017-07" db="EMBL/GenBank/DDBJ databases">
        <title>Phylogenetic study on the rhizospheric bacterium Ochrobactrum sp. A44.</title>
        <authorList>
            <person name="Krzyzanowska D.M."/>
            <person name="Ossowicki A."/>
            <person name="Rajewska M."/>
            <person name="Maciag T."/>
            <person name="Kaczynski Z."/>
            <person name="Czerwicka M."/>
            <person name="Jafra S."/>
        </authorList>
    </citation>
    <scope>NUCLEOTIDE SEQUENCE [LARGE SCALE GENOMIC DNA]</scope>
    <source>
        <strain evidence="1 2">CCUG 30717</strain>
    </source>
</reference>
<gene>
    <name evidence="1" type="ORF">CEV34_3069</name>
</gene>
<proteinExistence type="predicted"/>